<reference evidence="5 6" key="1">
    <citation type="submission" date="2021-03" db="EMBL/GenBank/DDBJ databases">
        <title>Fibrella sp. HMF5036 genome sequencing and assembly.</title>
        <authorList>
            <person name="Kang H."/>
            <person name="Kim H."/>
            <person name="Bae S."/>
            <person name="Joh K."/>
        </authorList>
    </citation>
    <scope>NUCLEOTIDE SEQUENCE [LARGE SCALE GENOMIC DNA]</scope>
    <source>
        <strain evidence="5 6">HMF5036</strain>
    </source>
</reference>
<sequence length="958" mass="107492">MRYFLRSTFVILLTISSLWGYTQPLTTRDNEEVKLLARRKVETGLNDLLNVLSLTDLGEAERNALIGESFSAGANQLFVDKDAIIEDDINPNRAATGTVLDMPVEKYLANFDLLYTKSAQGTVRFTDVSVSNLKRANSLYVKVLFTSIFGGRNTKIDKPYGPVRRVAEVRAEQVGAKWTVAIARIAFALPADSANAPLNNAPLAEAPRRLLASADSTTQRPDSTQTATVAAPPADPEKEREKAALLAYQKLLADGKTAFDNNDLETAQRIYEQAERQQPFEDLTPKVRLFRIQRVLEERSRNSLAEQKKRLALALRKRHYADALALLQRIADQQPDSTGLDEQRRDLITKARRKAELDERFASGQYRDLVKEYGRLIDAERKQTKQTGIQTNASDWYLGRGKSQTELGEYKDALRDLNESLTLDFQNLDALESRADLYARLGDFPKAAADLSVYLTVDPTNADLLARRASYRVRTNRTAEAFADYDEAIRISNQNPRFYLLRGLLHQQTGACDKAEADFSEGINRSRRQPELYFRRGVAQVCLKDYAAAGADFGRAIELGLDHQNRARVDSIAALFYGQSDQDLQARKTPEALSQLAIALQLKPDYADAWLAAGRLYNAQNNYPRADSTLTRAIRYNPTNAAGYYERGLNYLNTNRFDPAATDFRQAVSLQPTLHNATLGEARALMGQRQYDQAQAALNGLLNQRKQLDKTYPPTFFADAFFLAGRCAYALRHYDGALDRLDEALSLAKSWATAYTERGRTYEAMGKPDRARDDYAHAAQLEPTVAAHHLPLALLLYNRDKPDEALREYSRCQELDNDHRLASVTALGKGRCYVATGKYLDALNELNQVGQYDGLPCTDECLYLRTYAQIRTGQLPTSARLGGTLTKTASPDYAPKMRYLLACAHLQANDDAQALTQLEKALQMGVAKDFLKKDPLLDFVRKDFRKTSAYSELVGRYR</sequence>
<keyword evidence="2 3" id="KW-0802">TPR repeat</keyword>
<dbReference type="PROSITE" id="PS50005">
    <property type="entry name" value="TPR"/>
    <property type="match status" value="4"/>
</dbReference>
<dbReference type="Pfam" id="PF13432">
    <property type="entry name" value="TPR_16"/>
    <property type="match status" value="3"/>
</dbReference>
<feature type="repeat" description="TPR" evidence="3">
    <location>
        <begin position="641"/>
        <end position="674"/>
    </location>
</feature>
<feature type="repeat" description="TPR" evidence="3">
    <location>
        <begin position="394"/>
        <end position="427"/>
    </location>
</feature>
<dbReference type="Pfam" id="PF14559">
    <property type="entry name" value="TPR_19"/>
    <property type="match status" value="1"/>
</dbReference>
<evidence type="ECO:0000256" key="4">
    <source>
        <dbReference type="SAM" id="MobiDB-lite"/>
    </source>
</evidence>
<proteinExistence type="predicted"/>
<dbReference type="Proteomes" id="UP000664795">
    <property type="component" value="Unassembled WGS sequence"/>
</dbReference>
<dbReference type="Gene3D" id="1.25.40.10">
    <property type="entry name" value="Tetratricopeptide repeat domain"/>
    <property type="match status" value="4"/>
</dbReference>
<evidence type="ECO:0000256" key="2">
    <source>
        <dbReference type="ARBA" id="ARBA00022803"/>
    </source>
</evidence>
<dbReference type="InterPro" id="IPR050498">
    <property type="entry name" value="Ycf3"/>
</dbReference>
<accession>A0A939G7G0</accession>
<dbReference type="InterPro" id="IPR019734">
    <property type="entry name" value="TPR_rpt"/>
</dbReference>
<evidence type="ECO:0000256" key="3">
    <source>
        <dbReference type="PROSITE-ProRule" id="PRU00339"/>
    </source>
</evidence>
<dbReference type="EMBL" id="JAFMYU010000018">
    <property type="protein sequence ID" value="MBO0933271.1"/>
    <property type="molecule type" value="Genomic_DNA"/>
</dbReference>
<organism evidence="5 6">
    <name type="scientific">Fibrella aquatilis</name>
    <dbReference type="NCBI Taxonomy" id="2817059"/>
    <lineage>
        <taxon>Bacteria</taxon>
        <taxon>Pseudomonadati</taxon>
        <taxon>Bacteroidota</taxon>
        <taxon>Cytophagia</taxon>
        <taxon>Cytophagales</taxon>
        <taxon>Spirosomataceae</taxon>
        <taxon>Fibrella</taxon>
    </lineage>
</organism>
<dbReference type="SUPFAM" id="SSF48452">
    <property type="entry name" value="TPR-like"/>
    <property type="match status" value="3"/>
</dbReference>
<dbReference type="GO" id="GO:0046813">
    <property type="term" value="P:receptor-mediated virion attachment to host cell"/>
    <property type="evidence" value="ECO:0007669"/>
    <property type="project" value="TreeGrafter"/>
</dbReference>
<dbReference type="RefSeq" id="WP_207337229.1">
    <property type="nucleotide sequence ID" value="NZ_JAFMYU010000018.1"/>
</dbReference>
<feature type="region of interest" description="Disordered" evidence="4">
    <location>
        <begin position="213"/>
        <end position="240"/>
    </location>
</feature>
<feature type="repeat" description="TPR" evidence="3">
    <location>
        <begin position="752"/>
        <end position="785"/>
    </location>
</feature>
<gene>
    <name evidence="5" type="ORF">J2I48_19835</name>
</gene>
<dbReference type="PANTHER" id="PTHR44858">
    <property type="entry name" value="TETRATRICOPEPTIDE REPEAT PROTEIN 6"/>
    <property type="match status" value="1"/>
</dbReference>
<comment type="caution">
    <text evidence="5">The sequence shown here is derived from an EMBL/GenBank/DDBJ whole genome shotgun (WGS) entry which is preliminary data.</text>
</comment>
<dbReference type="AlphaFoldDB" id="A0A939G7G0"/>
<evidence type="ECO:0000313" key="5">
    <source>
        <dbReference type="EMBL" id="MBO0933271.1"/>
    </source>
</evidence>
<dbReference type="InterPro" id="IPR011990">
    <property type="entry name" value="TPR-like_helical_dom_sf"/>
</dbReference>
<feature type="repeat" description="TPR" evidence="3">
    <location>
        <begin position="607"/>
        <end position="640"/>
    </location>
</feature>
<dbReference type="Pfam" id="PF13181">
    <property type="entry name" value="TPR_8"/>
    <property type="match status" value="1"/>
</dbReference>
<protein>
    <submittedName>
        <fullName evidence="5">Tetratricopeptide repeat protein</fullName>
    </submittedName>
</protein>
<name>A0A939G7G0_9BACT</name>
<keyword evidence="6" id="KW-1185">Reference proteome</keyword>
<dbReference type="PANTHER" id="PTHR44858:SF1">
    <property type="entry name" value="UDP-N-ACETYLGLUCOSAMINE--PEPTIDE N-ACETYLGLUCOSAMINYLTRANSFERASE SPINDLY-RELATED"/>
    <property type="match status" value="1"/>
</dbReference>
<evidence type="ECO:0000313" key="6">
    <source>
        <dbReference type="Proteomes" id="UP000664795"/>
    </source>
</evidence>
<evidence type="ECO:0000256" key="1">
    <source>
        <dbReference type="ARBA" id="ARBA00022737"/>
    </source>
</evidence>
<keyword evidence="1" id="KW-0677">Repeat</keyword>
<feature type="compositionally biased region" description="Polar residues" evidence="4">
    <location>
        <begin position="215"/>
        <end position="228"/>
    </location>
</feature>
<dbReference type="SMART" id="SM00028">
    <property type="entry name" value="TPR"/>
    <property type="match status" value="12"/>
</dbReference>
<dbReference type="GO" id="GO:0009279">
    <property type="term" value="C:cell outer membrane"/>
    <property type="evidence" value="ECO:0007669"/>
    <property type="project" value="TreeGrafter"/>
</dbReference>